<dbReference type="PANTHER" id="PTHR43135">
    <property type="entry name" value="ALPHA-D-RIBOSE 1-METHYLPHOSPHONATE 5-TRIPHOSPHATE DIPHOSPHATASE"/>
    <property type="match status" value="1"/>
</dbReference>
<feature type="chain" id="PRO_5040792183" evidence="1">
    <location>
        <begin position="19"/>
        <end position="436"/>
    </location>
</feature>
<dbReference type="InterPro" id="IPR032466">
    <property type="entry name" value="Metal_Hydrolase"/>
</dbReference>
<dbReference type="Pfam" id="PF01979">
    <property type="entry name" value="Amidohydro_1"/>
    <property type="match status" value="1"/>
</dbReference>
<evidence type="ECO:0000259" key="2">
    <source>
        <dbReference type="Pfam" id="PF01979"/>
    </source>
</evidence>
<evidence type="ECO:0000313" key="3">
    <source>
        <dbReference type="EMBL" id="MCQ8184372.1"/>
    </source>
</evidence>
<dbReference type="Proteomes" id="UP001142610">
    <property type="component" value="Unassembled WGS sequence"/>
</dbReference>
<organism evidence="3 4">
    <name type="scientific">Parvularcula maris</name>
    <dbReference type="NCBI Taxonomy" id="2965077"/>
    <lineage>
        <taxon>Bacteria</taxon>
        <taxon>Pseudomonadati</taxon>
        <taxon>Pseudomonadota</taxon>
        <taxon>Alphaproteobacteria</taxon>
        <taxon>Parvularculales</taxon>
        <taxon>Parvularculaceae</taxon>
        <taxon>Parvularcula</taxon>
    </lineage>
</organism>
<proteinExistence type="predicted"/>
<dbReference type="SUPFAM" id="SSF51338">
    <property type="entry name" value="Composite domain of metallo-dependent hydrolases"/>
    <property type="match status" value="1"/>
</dbReference>
<reference evidence="3" key="1">
    <citation type="submission" date="2022-07" db="EMBL/GenBank/DDBJ databases">
        <title>Parvularcula maris sp. nov., an algicidal bacterium isolated from seawater.</title>
        <authorList>
            <person name="Li F."/>
        </authorList>
    </citation>
    <scope>NUCLEOTIDE SEQUENCE</scope>
    <source>
        <strain evidence="3">BGMRC 0090</strain>
    </source>
</reference>
<dbReference type="InterPro" id="IPR057744">
    <property type="entry name" value="OTAase-like"/>
</dbReference>
<dbReference type="CDD" id="cd01299">
    <property type="entry name" value="Met_dep_hydrolase_A"/>
    <property type="match status" value="1"/>
</dbReference>
<dbReference type="InterPro" id="IPR051781">
    <property type="entry name" value="Metallo-dep_Hydrolase"/>
</dbReference>
<feature type="domain" description="Amidohydrolase-related" evidence="2">
    <location>
        <begin position="80"/>
        <end position="430"/>
    </location>
</feature>
<evidence type="ECO:0000313" key="4">
    <source>
        <dbReference type="Proteomes" id="UP001142610"/>
    </source>
</evidence>
<dbReference type="PANTHER" id="PTHR43135:SF3">
    <property type="entry name" value="ALPHA-D-RIBOSE 1-METHYLPHOSPHONATE 5-TRIPHOSPHATE DIPHOSPHATASE"/>
    <property type="match status" value="1"/>
</dbReference>
<dbReference type="InterPro" id="IPR006680">
    <property type="entry name" value="Amidohydro-rel"/>
</dbReference>
<accession>A0A9X2L8X0</accession>
<dbReference type="GO" id="GO:0016810">
    <property type="term" value="F:hydrolase activity, acting on carbon-nitrogen (but not peptide) bonds"/>
    <property type="evidence" value="ECO:0007669"/>
    <property type="project" value="InterPro"/>
</dbReference>
<name>A0A9X2L8X0_9PROT</name>
<comment type="caution">
    <text evidence="3">The sequence shown here is derived from an EMBL/GenBank/DDBJ whole genome shotgun (WGS) entry which is preliminary data.</text>
</comment>
<dbReference type="AlphaFoldDB" id="A0A9X2L8X0"/>
<sequence length="436" mass="45469">MFKTALSVLALSVSFASAAEVTVLRTDGLVAVPGEGAATEATILIEGSTILAVRQGSVSDETIEGEGHEIIESYDLTGHTVLPGFIDGHVHITSENNPQGRLQNVQLSAADRTMLGALHAKRTLDAGFTTVRDVGGNAQAVKALRDGIEMGAVSGPRIVMTGGVGITGGHGDGSLGYIDEIARFQNDERICNGADDCIRATRWVIARGADSIKIAATGGVLSNTATGVEQQMMDDELAAIVGAAGNYGRDVAAHAHGKQGIEAALRAGVRSIEHGTYADAESFRLFKRNDAFLVPTVLAGETVTEWAADPNTFLTPPQKAKAATVGPQIKDMLGRAHKAGVKIAFGTDSGVSRHGENAREFGLMVEAGMTPEEAIRAATVIGSQNVSMEDKIGTIEEGKLADIIAIDGDPFEDVTVLEDSVVFVMKDGEVAKAPGR</sequence>
<dbReference type="Gene3D" id="3.20.20.140">
    <property type="entry name" value="Metal-dependent hydrolases"/>
    <property type="match status" value="1"/>
</dbReference>
<keyword evidence="1" id="KW-0732">Signal</keyword>
<dbReference type="InterPro" id="IPR011059">
    <property type="entry name" value="Metal-dep_hydrolase_composite"/>
</dbReference>
<dbReference type="EMBL" id="JANIBC010000001">
    <property type="protein sequence ID" value="MCQ8184372.1"/>
    <property type="molecule type" value="Genomic_DNA"/>
</dbReference>
<gene>
    <name evidence="3" type="ORF">NOG11_03140</name>
</gene>
<keyword evidence="4" id="KW-1185">Reference proteome</keyword>
<dbReference type="Gene3D" id="2.30.40.10">
    <property type="entry name" value="Urease, subunit C, domain 1"/>
    <property type="match status" value="1"/>
</dbReference>
<dbReference type="RefSeq" id="WP_256618174.1">
    <property type="nucleotide sequence ID" value="NZ_JANIBC010000001.1"/>
</dbReference>
<protein>
    <submittedName>
        <fullName evidence="3">Amidohydrolase family protein</fullName>
    </submittedName>
</protein>
<dbReference type="SUPFAM" id="SSF51556">
    <property type="entry name" value="Metallo-dependent hydrolases"/>
    <property type="match status" value="1"/>
</dbReference>
<evidence type="ECO:0000256" key="1">
    <source>
        <dbReference type="SAM" id="SignalP"/>
    </source>
</evidence>
<feature type="signal peptide" evidence="1">
    <location>
        <begin position="1"/>
        <end position="18"/>
    </location>
</feature>